<evidence type="ECO:0000256" key="3">
    <source>
        <dbReference type="SAM" id="MobiDB-lite"/>
    </source>
</evidence>
<dbReference type="Proteomes" id="UP000663452">
    <property type="component" value="Chromosome"/>
</dbReference>
<sequence length="397" mass="44747">MKKWISTITVVALMALIIQPAHSYAKSINQIDKELAQLQQQAENAEERQEESEKQKQEAQHYVNKNQEYLRQVLADMETVGLELTRISADIDKTEEDLRDSSKELDETKARIEERQDWLESRIRLMYIQGGVSYLDVLLSSTSLRNFLERVDALQAIANQDRMMLAEEKKDKELIEQQQQQLEADYAKVKGLYANAESRKNILEQKEEEKQQLIVKYNANLEESEVISEEQEAVVVGIATKRAALEKEKNKLKANMVYTFSVDSKGNSGSMALPVSGARISSNFGTRVHPITGVLKKHNGVDMAAPEGTDIKAAEDGVVIVAEWWGGYGNTVIIDHGNNLWTLYPHIRNNGIKVKKGQMVKRGEKIAEVGSTGNSTGPHLHFEVRIDGKPVNPMPYL</sequence>
<evidence type="ECO:0000259" key="6">
    <source>
        <dbReference type="Pfam" id="PF24568"/>
    </source>
</evidence>
<protein>
    <submittedName>
        <fullName evidence="7">Peptidoglycan DD-metalloendopeptidase family protein</fullName>
    </submittedName>
</protein>
<feature type="domain" description="M23ase beta-sheet core" evidence="5">
    <location>
        <begin position="297"/>
        <end position="393"/>
    </location>
</feature>
<dbReference type="PANTHER" id="PTHR21666">
    <property type="entry name" value="PEPTIDASE-RELATED"/>
    <property type="match status" value="1"/>
</dbReference>
<dbReference type="CDD" id="cd12797">
    <property type="entry name" value="M23_peptidase"/>
    <property type="match status" value="1"/>
</dbReference>
<feature type="chain" id="PRO_5047467026" evidence="4">
    <location>
        <begin position="24"/>
        <end position="397"/>
    </location>
</feature>
<feature type="signal peptide" evidence="4">
    <location>
        <begin position="1"/>
        <end position="23"/>
    </location>
</feature>
<dbReference type="Gene3D" id="6.10.250.3150">
    <property type="match status" value="1"/>
</dbReference>
<feature type="compositionally biased region" description="Basic and acidic residues" evidence="3">
    <location>
        <begin position="45"/>
        <end position="59"/>
    </location>
</feature>
<feature type="region of interest" description="Disordered" evidence="3">
    <location>
        <begin position="39"/>
        <end position="61"/>
    </location>
</feature>
<dbReference type="Pfam" id="PF24568">
    <property type="entry name" value="CC_PcsB"/>
    <property type="match status" value="1"/>
</dbReference>
<dbReference type="EMBL" id="CP070969">
    <property type="protein sequence ID" value="QSF47498.1"/>
    <property type="molecule type" value="Genomic_DNA"/>
</dbReference>
<dbReference type="InterPro" id="IPR016047">
    <property type="entry name" value="M23ase_b-sheet_dom"/>
</dbReference>
<reference evidence="7 8" key="1">
    <citation type="submission" date="2021-02" db="EMBL/GenBank/DDBJ databases">
        <title>Paenibacillus tianjinensis sp. nov.</title>
        <authorList>
            <person name="Liu H."/>
        </authorList>
    </citation>
    <scope>NUCLEOTIDE SEQUENCE [LARGE SCALE GENOMIC DNA]</scope>
    <source>
        <strain evidence="7 8">TB2019</strain>
    </source>
</reference>
<evidence type="ECO:0000256" key="1">
    <source>
        <dbReference type="ARBA" id="ARBA00022729"/>
    </source>
</evidence>
<evidence type="ECO:0000259" key="5">
    <source>
        <dbReference type="Pfam" id="PF01551"/>
    </source>
</evidence>
<accession>A0ABX7LHC2</accession>
<dbReference type="InterPro" id="IPR011055">
    <property type="entry name" value="Dup_hybrid_motif"/>
</dbReference>
<name>A0ABX7LHC2_9BACL</name>
<evidence type="ECO:0000256" key="2">
    <source>
        <dbReference type="SAM" id="Coils"/>
    </source>
</evidence>
<evidence type="ECO:0000256" key="4">
    <source>
        <dbReference type="SAM" id="SignalP"/>
    </source>
</evidence>
<dbReference type="Pfam" id="PF01551">
    <property type="entry name" value="Peptidase_M23"/>
    <property type="match status" value="1"/>
</dbReference>
<dbReference type="InterPro" id="IPR057309">
    <property type="entry name" value="PcsB_CC"/>
</dbReference>
<evidence type="ECO:0000313" key="7">
    <source>
        <dbReference type="EMBL" id="QSF47498.1"/>
    </source>
</evidence>
<keyword evidence="2" id="KW-0175">Coiled coil</keyword>
<feature type="coiled-coil region" evidence="2">
    <location>
        <begin position="165"/>
        <end position="223"/>
    </location>
</feature>
<organism evidence="7 8">
    <name type="scientific">Paenibacillus tianjinensis</name>
    <dbReference type="NCBI Taxonomy" id="2810347"/>
    <lineage>
        <taxon>Bacteria</taxon>
        <taxon>Bacillati</taxon>
        <taxon>Bacillota</taxon>
        <taxon>Bacilli</taxon>
        <taxon>Bacillales</taxon>
        <taxon>Paenibacillaceae</taxon>
        <taxon>Paenibacillus</taxon>
    </lineage>
</organism>
<feature type="domain" description="Peptidoglycan hydrolase PcsB coiled-coil" evidence="6">
    <location>
        <begin position="106"/>
        <end position="178"/>
    </location>
</feature>
<dbReference type="RefSeq" id="WP_054940706.1">
    <property type="nucleotide sequence ID" value="NZ_CP070969.1"/>
</dbReference>
<dbReference type="PANTHER" id="PTHR21666:SF289">
    <property type="entry name" value="L-ALA--D-GLU ENDOPEPTIDASE"/>
    <property type="match status" value="1"/>
</dbReference>
<gene>
    <name evidence="7" type="ORF">JRJ22_13570</name>
</gene>
<keyword evidence="8" id="KW-1185">Reference proteome</keyword>
<dbReference type="SUPFAM" id="SSF51261">
    <property type="entry name" value="Duplicated hybrid motif"/>
    <property type="match status" value="1"/>
</dbReference>
<evidence type="ECO:0000313" key="8">
    <source>
        <dbReference type="Proteomes" id="UP000663452"/>
    </source>
</evidence>
<proteinExistence type="predicted"/>
<dbReference type="InterPro" id="IPR050570">
    <property type="entry name" value="Cell_wall_metabolism_enzyme"/>
</dbReference>
<dbReference type="Gene3D" id="2.70.70.10">
    <property type="entry name" value="Glucose Permease (Domain IIA)"/>
    <property type="match status" value="1"/>
</dbReference>
<keyword evidence="1 4" id="KW-0732">Signal</keyword>